<comment type="caution">
    <text evidence="1">The sequence shown here is derived from an EMBL/GenBank/DDBJ whole genome shotgun (WGS) entry which is preliminary data.</text>
</comment>
<sequence length="176" mass="19216">MKTIEEVRQRCVVGDGHWLWRGATGPRGRAKLYAPDYTVANGEMRVQSGMRAVVHMQTGRAIAPGVRVWVTCSEPACLNPAHIRTGTSVEHGAWVRDTGSRKGKLSYVLANRAIWRRRSRLTAETLLAVQQAEGPYRDIAAAHGIGTSTVCRVKRGELKSFAALGMFSGLISASSR</sequence>
<name>A0ABQ3FX52_9BURK</name>
<evidence type="ECO:0000313" key="1">
    <source>
        <dbReference type="EMBL" id="GHC72770.1"/>
    </source>
</evidence>
<dbReference type="EMBL" id="BMYK01000002">
    <property type="protein sequence ID" value="GHC72770.1"/>
    <property type="molecule type" value="Genomic_DNA"/>
</dbReference>
<dbReference type="SUPFAM" id="SSF54060">
    <property type="entry name" value="His-Me finger endonucleases"/>
    <property type="match status" value="1"/>
</dbReference>
<dbReference type="RefSeq" id="WP_189685750.1">
    <property type="nucleotide sequence ID" value="NZ_BMYK01000002.1"/>
</dbReference>
<proteinExistence type="predicted"/>
<evidence type="ECO:0008006" key="3">
    <source>
        <dbReference type="Google" id="ProtNLM"/>
    </source>
</evidence>
<dbReference type="Proteomes" id="UP000626210">
    <property type="component" value="Unassembled WGS sequence"/>
</dbReference>
<organism evidence="1 2">
    <name type="scientific">Pseudorhodoferax aquiterrae</name>
    <dbReference type="NCBI Taxonomy" id="747304"/>
    <lineage>
        <taxon>Bacteria</taxon>
        <taxon>Pseudomonadati</taxon>
        <taxon>Pseudomonadota</taxon>
        <taxon>Betaproteobacteria</taxon>
        <taxon>Burkholderiales</taxon>
        <taxon>Comamonadaceae</taxon>
    </lineage>
</organism>
<gene>
    <name evidence="1" type="ORF">GCM10007320_08870</name>
</gene>
<keyword evidence="2" id="KW-1185">Reference proteome</keyword>
<evidence type="ECO:0000313" key="2">
    <source>
        <dbReference type="Proteomes" id="UP000626210"/>
    </source>
</evidence>
<accession>A0ABQ3FX52</accession>
<reference evidence="2" key="1">
    <citation type="journal article" date="2019" name="Int. J. Syst. Evol. Microbiol.">
        <title>The Global Catalogue of Microorganisms (GCM) 10K type strain sequencing project: providing services to taxonomists for standard genome sequencing and annotation.</title>
        <authorList>
            <consortium name="The Broad Institute Genomics Platform"/>
            <consortium name="The Broad Institute Genome Sequencing Center for Infectious Disease"/>
            <person name="Wu L."/>
            <person name="Ma J."/>
        </authorList>
    </citation>
    <scope>NUCLEOTIDE SEQUENCE [LARGE SCALE GENOMIC DNA]</scope>
    <source>
        <strain evidence="2">KCTC 23314</strain>
    </source>
</reference>
<protein>
    <recommendedName>
        <fullName evidence="3">HNH endonuclease</fullName>
    </recommendedName>
</protein>
<dbReference type="InterPro" id="IPR044925">
    <property type="entry name" value="His-Me_finger_sf"/>
</dbReference>